<dbReference type="AlphaFoldDB" id="A0A2R4MB77"/>
<keyword evidence="2" id="KW-1185">Reference proteome</keyword>
<evidence type="ECO:0000313" key="2">
    <source>
        <dbReference type="Proteomes" id="UP000258927"/>
    </source>
</evidence>
<dbReference type="EMBL" id="CP021330">
    <property type="protein sequence ID" value="AVX03119.1"/>
    <property type="molecule type" value="Genomic_DNA"/>
</dbReference>
<dbReference type="KEGG" id="mmyr:MXMO3_00575"/>
<reference evidence="1 2" key="1">
    <citation type="submission" date="2017-05" db="EMBL/GenBank/DDBJ databases">
        <title>Genome Analysis of Maritalea myrionectae HL2708#5.</title>
        <authorList>
            <consortium name="Cotde Inc.-PKNU"/>
            <person name="Jang D."/>
            <person name="Oh H.-M."/>
        </authorList>
    </citation>
    <scope>NUCLEOTIDE SEQUENCE [LARGE SCALE GENOMIC DNA]</scope>
    <source>
        <strain evidence="1 2">HL2708#5</strain>
    </source>
</reference>
<organism evidence="1 2">
    <name type="scientific">Maritalea myrionectae</name>
    <dbReference type="NCBI Taxonomy" id="454601"/>
    <lineage>
        <taxon>Bacteria</taxon>
        <taxon>Pseudomonadati</taxon>
        <taxon>Pseudomonadota</taxon>
        <taxon>Alphaproteobacteria</taxon>
        <taxon>Hyphomicrobiales</taxon>
        <taxon>Devosiaceae</taxon>
        <taxon>Maritalea</taxon>
    </lineage>
</organism>
<protein>
    <submittedName>
        <fullName evidence="1">Uncharacterized protein</fullName>
    </submittedName>
</protein>
<accession>A0A2R4MB77</accession>
<sequence>MHLYYLWLTRQVTSATSNKKHRAKTLRGTNENL</sequence>
<dbReference type="Proteomes" id="UP000258927">
    <property type="component" value="Chromosome"/>
</dbReference>
<name>A0A2R4MB77_9HYPH</name>
<gene>
    <name evidence="1" type="ORF">MXMO3_00575</name>
</gene>
<evidence type="ECO:0000313" key="1">
    <source>
        <dbReference type="EMBL" id="AVX03119.1"/>
    </source>
</evidence>
<proteinExistence type="predicted"/>